<sequence length="688" mass="77127">IGPNGINLSGGQKVRLALARALYLKADVYIFDDLLAAVDAQVERLIIERVLASGGIVGDKTRILVTHAEHLVPLSSKVVTLAEGHAVIVEQQPVDFVSAINTDEQIPDSSTETASTSNADTKSGKFTIHPELKDPSFKLWQLWRFIELSGYRTVAIVVVIQLANVYAIYYVESLRIGLMVDSNPDTMRQSMSRYLIVNAFIEIGRMQLNSFEAWIRKVLWTKRVLEKMRRQLTSSILSLPLTLFERLSSQQLIDIFTNDRNDVAIWFPQTLCNSVLFDGFLAASSVLQVTMVSPIVVCADRYLDRFRASTAGDIKYNYYHTVAGSLRGILATVCVELIRSGVLMFSIYRRLYTSTFVLSSEVDVMISLSLNVFSRATALTQVFDSLENQLPALSRYYQFTEQLEREEPAVIEDARPEPSWPQNGVVEFRDYSMRYRPELDLVLKGLSFSARGGEKIGIVGRTGAGKSSITYALMRLVEPANGQIIIDSVDISTIGHRDLRSRIAIIPQDPALFGGTIRDNLDPANEYTDDEVWAAIRAGQISNLLDTPTEKYVKPLDNEKSDKGPWIEGVGLNKWVENSGNNFSVGQQQLISLCRALLWRRKIIILDEATANVDSKTDQIMQEVIRREFKECTVLTIAHRLGTVMDSDRILVMDHGQLAEFDSPENLLADKNSHFSQLVENMKLNNGN</sequence>
<reference evidence="1" key="1">
    <citation type="submission" date="2022-07" db="EMBL/GenBank/DDBJ databases">
        <title>Phylogenomic reconstructions and comparative analyses of Kickxellomycotina fungi.</title>
        <authorList>
            <person name="Reynolds N.K."/>
            <person name="Stajich J.E."/>
            <person name="Barry K."/>
            <person name="Grigoriev I.V."/>
            <person name="Crous P."/>
            <person name="Smith M.E."/>
        </authorList>
    </citation>
    <scope>NUCLEOTIDE SEQUENCE</scope>
    <source>
        <strain evidence="1">Benny 63K</strain>
    </source>
</reference>
<proteinExistence type="predicted"/>
<evidence type="ECO:0000313" key="1">
    <source>
        <dbReference type="EMBL" id="KAJ1896203.1"/>
    </source>
</evidence>
<gene>
    <name evidence="1" type="ORF">LPJ66_004135</name>
</gene>
<protein>
    <submittedName>
        <fullName evidence="1">Uncharacterized protein</fullName>
    </submittedName>
</protein>
<keyword evidence="2" id="KW-1185">Reference proteome</keyword>
<comment type="caution">
    <text evidence="1">The sequence shown here is derived from an EMBL/GenBank/DDBJ whole genome shotgun (WGS) entry which is preliminary data.</text>
</comment>
<name>A0ACC1IJJ2_9FUNG</name>
<dbReference type="EMBL" id="JANBPG010000475">
    <property type="protein sequence ID" value="KAJ1896203.1"/>
    <property type="molecule type" value="Genomic_DNA"/>
</dbReference>
<feature type="non-terminal residue" evidence="1">
    <location>
        <position position="1"/>
    </location>
</feature>
<evidence type="ECO:0000313" key="2">
    <source>
        <dbReference type="Proteomes" id="UP001150581"/>
    </source>
</evidence>
<organism evidence="1 2">
    <name type="scientific">Kickxella alabastrina</name>
    <dbReference type="NCBI Taxonomy" id="61397"/>
    <lineage>
        <taxon>Eukaryota</taxon>
        <taxon>Fungi</taxon>
        <taxon>Fungi incertae sedis</taxon>
        <taxon>Zoopagomycota</taxon>
        <taxon>Kickxellomycotina</taxon>
        <taxon>Kickxellomycetes</taxon>
        <taxon>Kickxellales</taxon>
        <taxon>Kickxellaceae</taxon>
        <taxon>Kickxella</taxon>
    </lineage>
</organism>
<dbReference type="Proteomes" id="UP001150581">
    <property type="component" value="Unassembled WGS sequence"/>
</dbReference>
<accession>A0ACC1IJJ2</accession>